<feature type="compositionally biased region" description="Basic and acidic residues" evidence="11">
    <location>
        <begin position="1010"/>
        <end position="1024"/>
    </location>
</feature>
<evidence type="ECO:0000256" key="11">
    <source>
        <dbReference type="SAM" id="MobiDB-lite"/>
    </source>
</evidence>
<dbReference type="InterPro" id="IPR022229">
    <property type="entry name" value="TPPII_Ig-like-2"/>
</dbReference>
<feature type="domain" description="Peptidase S8/S53" evidence="12">
    <location>
        <begin position="34"/>
        <end position="502"/>
    </location>
</feature>
<evidence type="ECO:0000256" key="7">
    <source>
        <dbReference type="ARBA" id="ARBA00022801"/>
    </source>
</evidence>
<feature type="active site" description="Charge relay system" evidence="10">
    <location>
        <position position="43"/>
    </location>
</feature>
<dbReference type="InterPro" id="IPR000209">
    <property type="entry name" value="Peptidase_S8/S53_dom"/>
</dbReference>
<evidence type="ECO:0000256" key="2">
    <source>
        <dbReference type="ARBA" id="ARBA00011073"/>
    </source>
</evidence>
<dbReference type="SUPFAM" id="SSF52743">
    <property type="entry name" value="Subtilisin-like"/>
    <property type="match status" value="1"/>
</dbReference>
<dbReference type="InterPro" id="IPR034051">
    <property type="entry name" value="TPP_II_domain"/>
</dbReference>
<dbReference type="EC" id="3.4.14.10" evidence="3"/>
<dbReference type="GO" id="GO:0004177">
    <property type="term" value="F:aminopeptidase activity"/>
    <property type="evidence" value="ECO:0007669"/>
    <property type="project" value="UniProtKB-KW"/>
</dbReference>
<feature type="domain" description="Tripeptidyl-peptidase II galactose-binding" evidence="16">
    <location>
        <begin position="659"/>
        <end position="747"/>
    </location>
</feature>
<keyword evidence="5" id="KW-0031">Aminopeptidase</keyword>
<dbReference type="Gene3D" id="1.25.40.710">
    <property type="match status" value="1"/>
</dbReference>
<evidence type="ECO:0000256" key="10">
    <source>
        <dbReference type="PROSITE-ProRule" id="PRU01240"/>
    </source>
</evidence>
<dbReference type="PANTHER" id="PTHR43806">
    <property type="entry name" value="PEPTIDASE S8"/>
    <property type="match status" value="1"/>
</dbReference>
<dbReference type="GO" id="GO:0008240">
    <property type="term" value="F:tripeptidyl-peptidase activity"/>
    <property type="evidence" value="ECO:0007669"/>
    <property type="project" value="UniProtKB-EC"/>
</dbReference>
<evidence type="ECO:0000259" key="14">
    <source>
        <dbReference type="Pfam" id="PF12583"/>
    </source>
</evidence>
<gene>
    <name evidence="17" type="ORF">SNE40_001133</name>
</gene>
<keyword evidence="18" id="KW-1185">Reference proteome</keyword>
<evidence type="ECO:0000256" key="9">
    <source>
        <dbReference type="ARBA" id="ARBA00032232"/>
    </source>
</evidence>
<evidence type="ECO:0000256" key="4">
    <source>
        <dbReference type="ARBA" id="ARBA00020244"/>
    </source>
</evidence>
<evidence type="ECO:0000313" key="17">
    <source>
        <dbReference type="EMBL" id="KAK6195776.1"/>
    </source>
</evidence>
<dbReference type="PANTHER" id="PTHR43806:SF14">
    <property type="entry name" value="TRIPEPTIDYL-PEPTIDASE 2"/>
    <property type="match status" value="1"/>
</dbReference>
<keyword evidence="6 10" id="KW-0645">Protease</keyword>
<dbReference type="InterPro" id="IPR046940">
    <property type="entry name" value="TPPII_Ig-like_sf"/>
</dbReference>
<comment type="catalytic activity">
    <reaction evidence="1">
        <text>Release of an N-terminal tripeptide from a polypeptide.</text>
        <dbReference type="EC" id="3.4.14.10"/>
    </reaction>
</comment>
<dbReference type="Gene3D" id="3.40.50.200">
    <property type="entry name" value="Peptidase S8/S53 domain"/>
    <property type="match status" value="2"/>
</dbReference>
<organism evidence="17 18">
    <name type="scientific">Patella caerulea</name>
    <name type="common">Rayed Mediterranean limpet</name>
    <dbReference type="NCBI Taxonomy" id="87958"/>
    <lineage>
        <taxon>Eukaryota</taxon>
        <taxon>Metazoa</taxon>
        <taxon>Spiralia</taxon>
        <taxon>Lophotrochozoa</taxon>
        <taxon>Mollusca</taxon>
        <taxon>Gastropoda</taxon>
        <taxon>Patellogastropoda</taxon>
        <taxon>Patelloidea</taxon>
        <taxon>Patellidae</taxon>
        <taxon>Patella</taxon>
    </lineage>
</organism>
<dbReference type="Proteomes" id="UP001347796">
    <property type="component" value="Unassembled WGS sequence"/>
</dbReference>
<dbReference type="EMBL" id="JAZGQO010000001">
    <property type="protein sequence ID" value="KAK6195776.1"/>
    <property type="molecule type" value="Genomic_DNA"/>
</dbReference>
<dbReference type="InterPro" id="IPR015500">
    <property type="entry name" value="Peptidase_S8_subtilisin-rel"/>
</dbReference>
<sequence>MADLVDVSFPVEGILPKKETCADAFITKYPEWNGDGTLIAILDTGVDPGAAGLQTTPSGKPKIVDLIDATGSGDVNTTCVVEAQNGVIKGLTGRNLQVPASWTNPTGQYHIGTKVLFELYPKGLKDRILKERKEQQWDPQHRVALADSIKRLENFDNKHNGNSNLSPEDKCIREDLQAQVDILTNFDKKSVDVGPVFDCIVFHDGNTWRACIDTSEKGELDQCKLLASYREEHEFGRINNSDMLNYSVNIHNDGNVLEICANAGSHGTHVACITAGYFPDKPERNGLAPGAQIIGVKIGDSRLGSMETGTALVRAMIKVIEHKCDLINYSYGEASHWNNSGRVCSILSEVVTKHGVIFVSSAGNNGPALSTVGTPGGTTHAIIGVGAHVTPSMMAAEYSLREKLPSMHYTWSSRGPCHDGALGVSISAPGGAIASVPNWTLRGSQLMNGTSMSSPNACGAIALLLSALKAKDIEYTPYSVRRALENTAKKVDGVEVFALGHGIVQVEKAFEYMCSTECSIEDNVHFNITCQGNKHGIYIREMERHGRPIETAVVIEPVFLESKTVPDQKIELSLQLSLLCEESWVECPKHLELMNTTRPISIRVNSSGLGAGVHYTEVCAYNIKCAAKGPLFRIPVTVIVPEKITDDINYSLSYKEVTFKPGQIQRHFIQVPAGASFAAVKIQSKDNEKSCRIMIHCLQISPQTQYKTHEFEKFVTLTDQGETTQSFSVLPEVTLEVCLAKWWANLGTVTLDYSVIFYGAQLDVIRPVMHAADGIARYNIRSLLKHEDAQPSIQLKTLVQPVRPTEHKVVCLQGARDQLPENRQIYALELTYNFHQSKSSEVMPECSMLSDLLYESEYESQIWMIFDNNKQLMATGDAYPHQYTVKLEKGDYTLLMQVRHEKRDSLEKLKDMIMLLHHKLPSSVQLDIYGSWQTAITGGKKSNNMNIRKGSLNPVFITPLAEDKVPKGGSVGNYLLGTFALSKDDIAKKSSSVPFKYVLTDSPKKSNSGKNKDKDKPKDKTKDEEYQEALQDLQTSWISKLDVGHSLYDELKQTLPDHIPVDLARIQALETTKEKKYLSEIIELGNKILSKIDENSLLQYFGMKSDIRPNASTIKSEMEKQKSYLVEAYVAIGCAQADVLLDRTTSSPSESDVQLPDISLEDINNTYTSILKFAELTDSKVLCFSIKHALVLKQYGRVLKFLGKQKDDKGDNKEFDTKLIENYSRLGWDHCVKLTENGLLAKYPTTYRPF</sequence>
<feature type="active site" description="Charge relay system" evidence="10">
    <location>
        <position position="451"/>
    </location>
</feature>
<dbReference type="InterPro" id="IPR050131">
    <property type="entry name" value="Peptidase_S8_subtilisin-like"/>
</dbReference>
<dbReference type="Pfam" id="PF12583">
    <property type="entry name" value="TPPII_C"/>
    <property type="match status" value="1"/>
</dbReference>
<dbReference type="Gene3D" id="2.60.40.3170">
    <property type="match status" value="1"/>
</dbReference>
<evidence type="ECO:0000259" key="13">
    <source>
        <dbReference type="Pfam" id="PF12580"/>
    </source>
</evidence>
<comment type="similarity">
    <text evidence="2 10">Belongs to the peptidase S8 family.</text>
</comment>
<dbReference type="Gene3D" id="6.10.250.3080">
    <property type="match status" value="1"/>
</dbReference>
<dbReference type="AlphaFoldDB" id="A0AAN8Q2K5"/>
<dbReference type="Pfam" id="PF00082">
    <property type="entry name" value="Peptidase_S8"/>
    <property type="match status" value="1"/>
</dbReference>
<evidence type="ECO:0000256" key="1">
    <source>
        <dbReference type="ARBA" id="ARBA00001910"/>
    </source>
</evidence>
<keyword evidence="7 10" id="KW-0378">Hydrolase</keyword>
<evidence type="ECO:0000259" key="16">
    <source>
        <dbReference type="Pfam" id="PF21316"/>
    </source>
</evidence>
<dbReference type="InterPro" id="IPR036852">
    <property type="entry name" value="Peptidase_S8/S53_dom_sf"/>
</dbReference>
<dbReference type="InterPro" id="IPR046939">
    <property type="entry name" value="TPPII_C_sf"/>
</dbReference>
<reference evidence="17 18" key="1">
    <citation type="submission" date="2024-01" db="EMBL/GenBank/DDBJ databases">
        <title>The genome of the rayed Mediterranean limpet Patella caerulea (Linnaeus, 1758).</title>
        <authorList>
            <person name="Anh-Thu Weber A."/>
            <person name="Halstead-Nussloch G."/>
        </authorList>
    </citation>
    <scope>NUCLEOTIDE SEQUENCE [LARGE SCALE GENOMIC DNA]</scope>
    <source>
        <strain evidence="17">AATW-2023a</strain>
        <tissue evidence="17">Whole specimen</tissue>
    </source>
</reference>
<feature type="domain" description="Tripeptidyl peptidase II second Ig-like" evidence="13">
    <location>
        <begin position="783"/>
        <end position="968"/>
    </location>
</feature>
<dbReference type="PROSITE" id="PS00138">
    <property type="entry name" value="SUBTILASE_SER"/>
    <property type="match status" value="1"/>
</dbReference>
<proteinExistence type="inferred from homology"/>
<name>A0AAN8Q2K5_PATCE</name>
<dbReference type="InterPro" id="IPR048383">
    <property type="entry name" value="TPPII_Ig-like-1"/>
</dbReference>
<dbReference type="Pfam" id="PF21223">
    <property type="entry name" value="TPPII_Ig-like-1"/>
    <property type="match status" value="1"/>
</dbReference>
<feature type="domain" description="Tripeptidyl peptidase II C-terminal" evidence="14">
    <location>
        <begin position="1015"/>
        <end position="1077"/>
    </location>
</feature>
<dbReference type="PROSITE" id="PS51892">
    <property type="entry name" value="SUBTILASE"/>
    <property type="match status" value="1"/>
</dbReference>
<dbReference type="GO" id="GO:0006508">
    <property type="term" value="P:proteolysis"/>
    <property type="evidence" value="ECO:0007669"/>
    <property type="project" value="UniProtKB-KW"/>
</dbReference>
<dbReference type="GO" id="GO:0004252">
    <property type="term" value="F:serine-type endopeptidase activity"/>
    <property type="evidence" value="ECO:0007669"/>
    <property type="project" value="UniProtKB-UniRule"/>
</dbReference>
<feature type="region of interest" description="Disordered" evidence="11">
    <location>
        <begin position="1000"/>
        <end position="1025"/>
    </location>
</feature>
<dbReference type="CDD" id="cd04857">
    <property type="entry name" value="Peptidases_S8_Tripeptidyl_Aminopeptidase_II"/>
    <property type="match status" value="1"/>
</dbReference>
<dbReference type="InterPro" id="IPR023828">
    <property type="entry name" value="Peptidase_S8_Ser-AS"/>
</dbReference>
<evidence type="ECO:0000256" key="6">
    <source>
        <dbReference type="ARBA" id="ARBA00022670"/>
    </source>
</evidence>
<dbReference type="FunFam" id="3.40.50.200:FF:000003">
    <property type="entry name" value="Tripeptidyl peptidase 2"/>
    <property type="match status" value="1"/>
</dbReference>
<evidence type="ECO:0000256" key="3">
    <source>
        <dbReference type="ARBA" id="ARBA00012462"/>
    </source>
</evidence>
<dbReference type="InterPro" id="IPR048384">
    <property type="entry name" value="TPPII_GBD"/>
</dbReference>
<protein>
    <recommendedName>
        <fullName evidence="4">Tripeptidyl-peptidase 2</fullName>
        <ecNumber evidence="3">3.4.14.10</ecNumber>
    </recommendedName>
    <alternativeName>
        <fullName evidence="9">Tripeptidyl aminopeptidase</fullName>
    </alternativeName>
</protein>
<evidence type="ECO:0000256" key="5">
    <source>
        <dbReference type="ARBA" id="ARBA00022438"/>
    </source>
</evidence>
<evidence type="ECO:0000256" key="8">
    <source>
        <dbReference type="ARBA" id="ARBA00022825"/>
    </source>
</evidence>
<dbReference type="PRINTS" id="PR00723">
    <property type="entry name" value="SUBTILISIN"/>
</dbReference>
<evidence type="ECO:0000313" key="18">
    <source>
        <dbReference type="Proteomes" id="UP001347796"/>
    </source>
</evidence>
<evidence type="ECO:0000259" key="15">
    <source>
        <dbReference type="Pfam" id="PF21223"/>
    </source>
</evidence>
<accession>A0AAN8Q2K5</accession>
<dbReference type="InterPro" id="IPR022232">
    <property type="entry name" value="TPPII_C_art"/>
</dbReference>
<dbReference type="GO" id="GO:0005829">
    <property type="term" value="C:cytosol"/>
    <property type="evidence" value="ECO:0007669"/>
    <property type="project" value="TreeGrafter"/>
</dbReference>
<dbReference type="Pfam" id="PF21316">
    <property type="entry name" value="TPPII_GBD"/>
    <property type="match status" value="1"/>
</dbReference>
<dbReference type="Pfam" id="PF12580">
    <property type="entry name" value="TPPII"/>
    <property type="match status" value="1"/>
</dbReference>
<feature type="domain" description="Tripeptidyl-peptidase II first Ig-like" evidence="15">
    <location>
        <begin position="524"/>
        <end position="639"/>
    </location>
</feature>
<feature type="active site" description="Charge relay system" evidence="10">
    <location>
        <position position="266"/>
    </location>
</feature>
<comment type="caution">
    <text evidence="17">The sequence shown here is derived from an EMBL/GenBank/DDBJ whole genome shotgun (WGS) entry which is preliminary data.</text>
</comment>
<keyword evidence="8 10" id="KW-0720">Serine protease</keyword>
<evidence type="ECO:0000259" key="12">
    <source>
        <dbReference type="Pfam" id="PF00082"/>
    </source>
</evidence>